<dbReference type="InterPro" id="IPR029056">
    <property type="entry name" value="Ribokinase-like"/>
</dbReference>
<gene>
    <name evidence="1" type="ORF">VTJ49DRAFT_1792</name>
</gene>
<dbReference type="PANTHER" id="PTHR42774:SF3">
    <property type="entry name" value="KETOHEXOKINASE"/>
    <property type="match status" value="1"/>
</dbReference>
<dbReference type="SUPFAM" id="SSF53613">
    <property type="entry name" value="Ribokinase-like"/>
    <property type="match status" value="1"/>
</dbReference>
<keyword evidence="2" id="KW-1185">Reference proteome</keyword>
<dbReference type="EMBL" id="JAZGSY010000170">
    <property type="protein sequence ID" value="KAL1839203.1"/>
    <property type="molecule type" value="Genomic_DNA"/>
</dbReference>
<sequence>MKHLILVGAVYMDTILTVPHFPQEDSKLRATNVQVRRGGNVGNTLEVLRQFLATTPATEDARILAHLVACLPDNRSRAAKEVLKSFGPDHVTEDDYHDVTAASEGRTKRQITRLVIDYARCLFRVGHEQPASSYILRSAETGSRTIVNHNPLPEMMLDEFEGIVDDFVARWPQDDSWWHFEGRIPETTLQCIRYLRQKIPGCAVSVEVEKPGRDGLTELAAEADVVFYSRSWAQLTHVLYMGRRRRRCLRTRKWQICPPPSCSDYNERQQHAGG</sequence>
<evidence type="ECO:0000313" key="2">
    <source>
        <dbReference type="Proteomes" id="UP001583172"/>
    </source>
</evidence>
<organism evidence="1 2">
    <name type="scientific">Humicola insolens</name>
    <name type="common">Soft-rot fungus</name>
    <dbReference type="NCBI Taxonomy" id="85995"/>
    <lineage>
        <taxon>Eukaryota</taxon>
        <taxon>Fungi</taxon>
        <taxon>Dikarya</taxon>
        <taxon>Ascomycota</taxon>
        <taxon>Pezizomycotina</taxon>
        <taxon>Sordariomycetes</taxon>
        <taxon>Sordariomycetidae</taxon>
        <taxon>Sordariales</taxon>
        <taxon>Chaetomiaceae</taxon>
        <taxon>Mycothermus</taxon>
    </lineage>
</organism>
<dbReference type="Proteomes" id="UP001583172">
    <property type="component" value="Unassembled WGS sequence"/>
</dbReference>
<protein>
    <recommendedName>
        <fullName evidence="3">Ketohexokinase</fullName>
    </recommendedName>
</protein>
<evidence type="ECO:0008006" key="3">
    <source>
        <dbReference type="Google" id="ProtNLM"/>
    </source>
</evidence>
<proteinExistence type="predicted"/>
<name>A0ABR3VBU9_HUMIN</name>
<dbReference type="PANTHER" id="PTHR42774">
    <property type="entry name" value="PHOSPHOTRANSFERASE SYSTEM TRANSPORT PROTEIN"/>
    <property type="match status" value="1"/>
</dbReference>
<dbReference type="InterPro" id="IPR052562">
    <property type="entry name" value="Ketohexokinase-related"/>
</dbReference>
<reference evidence="1 2" key="1">
    <citation type="journal article" date="2024" name="Commun. Biol.">
        <title>Comparative genomic analysis of thermophilic fungi reveals convergent evolutionary adaptations and gene losses.</title>
        <authorList>
            <person name="Steindorff A.S."/>
            <person name="Aguilar-Pontes M.V."/>
            <person name="Robinson A.J."/>
            <person name="Andreopoulos B."/>
            <person name="LaButti K."/>
            <person name="Kuo A."/>
            <person name="Mondo S."/>
            <person name="Riley R."/>
            <person name="Otillar R."/>
            <person name="Haridas S."/>
            <person name="Lipzen A."/>
            <person name="Grimwood J."/>
            <person name="Schmutz J."/>
            <person name="Clum A."/>
            <person name="Reid I.D."/>
            <person name="Moisan M.C."/>
            <person name="Butler G."/>
            <person name="Nguyen T.T.M."/>
            <person name="Dewar K."/>
            <person name="Conant G."/>
            <person name="Drula E."/>
            <person name="Henrissat B."/>
            <person name="Hansel C."/>
            <person name="Singer S."/>
            <person name="Hutchinson M.I."/>
            <person name="de Vries R.P."/>
            <person name="Natvig D.O."/>
            <person name="Powell A.J."/>
            <person name="Tsang A."/>
            <person name="Grigoriev I.V."/>
        </authorList>
    </citation>
    <scope>NUCLEOTIDE SEQUENCE [LARGE SCALE GENOMIC DNA]</scope>
    <source>
        <strain evidence="1 2">CBS 620.91</strain>
    </source>
</reference>
<dbReference type="Gene3D" id="3.40.1190.20">
    <property type="match status" value="1"/>
</dbReference>
<evidence type="ECO:0000313" key="1">
    <source>
        <dbReference type="EMBL" id="KAL1839203.1"/>
    </source>
</evidence>
<comment type="caution">
    <text evidence="1">The sequence shown here is derived from an EMBL/GenBank/DDBJ whole genome shotgun (WGS) entry which is preliminary data.</text>
</comment>
<accession>A0ABR3VBU9</accession>